<dbReference type="EMBL" id="GU943006">
    <property type="protein sequence ID" value="ADD93957.1"/>
    <property type="molecule type" value="Genomic_DNA"/>
</dbReference>
<dbReference type="InterPro" id="IPR016163">
    <property type="entry name" value="Ald_DH_C"/>
</dbReference>
<accession>D6PE06</accession>
<evidence type="ECO:0000256" key="2">
    <source>
        <dbReference type="ARBA" id="ARBA00023002"/>
    </source>
</evidence>
<evidence type="ECO:0000256" key="6">
    <source>
        <dbReference type="PROSITE-ProRule" id="PRU10007"/>
    </source>
</evidence>
<dbReference type="SUPFAM" id="SSF53720">
    <property type="entry name" value="ALDH-like"/>
    <property type="match status" value="1"/>
</dbReference>
<reference evidence="9" key="1">
    <citation type="journal article" date="2010" name="ISME J.">
        <title>Metagenome of the Mediterranean deep chlorophyll maximum studied by direct and fosmid library 454 pyrosequencing.</title>
        <authorList>
            <person name="Ghai R."/>
            <person name="Martin-Cuadrado A.B."/>
            <person name="Molto A.G."/>
            <person name="Heredia I.G."/>
            <person name="Cabrera R."/>
            <person name="Martin J."/>
            <person name="Verdu M."/>
            <person name="Deschamps P."/>
            <person name="Moreira D."/>
            <person name="Lopez-Garcia P."/>
            <person name="Mira A."/>
            <person name="Rodriguez-Valera F."/>
        </authorList>
    </citation>
    <scope>NUCLEOTIDE SEQUENCE</scope>
</reference>
<evidence type="ECO:0000256" key="5">
    <source>
        <dbReference type="PIRSR" id="PIRSR036492-1"/>
    </source>
</evidence>
<dbReference type="GO" id="GO:0006081">
    <property type="term" value="P:aldehyde metabolic process"/>
    <property type="evidence" value="ECO:0007669"/>
    <property type="project" value="InterPro"/>
</dbReference>
<name>D6PE06_9BACT</name>
<dbReference type="Pfam" id="PF00171">
    <property type="entry name" value="Aldedh"/>
    <property type="match status" value="1"/>
</dbReference>
<dbReference type="PANTHER" id="PTHR43570:SF20">
    <property type="entry name" value="ALDEHYDE DEHYDROGENASE ALDX-RELATED"/>
    <property type="match status" value="1"/>
</dbReference>
<proteinExistence type="inferred from homology"/>
<dbReference type="Gene3D" id="3.40.309.10">
    <property type="entry name" value="Aldehyde Dehydrogenase, Chain A, domain 2"/>
    <property type="match status" value="1"/>
</dbReference>
<dbReference type="CDD" id="cd07133">
    <property type="entry name" value="ALDH_CALDH_CalB"/>
    <property type="match status" value="1"/>
</dbReference>
<dbReference type="GO" id="GO:0004029">
    <property type="term" value="F:aldehyde dehydrogenase (NAD+) activity"/>
    <property type="evidence" value="ECO:0007669"/>
    <property type="project" value="TreeGrafter"/>
</dbReference>
<evidence type="ECO:0000256" key="4">
    <source>
        <dbReference type="PIRNR" id="PIRNR036492"/>
    </source>
</evidence>
<feature type="active site" evidence="5 6">
    <location>
        <position position="223"/>
    </location>
</feature>
<dbReference type="InterPro" id="IPR012394">
    <property type="entry name" value="Aldehyde_DH_NAD(P)"/>
</dbReference>
<dbReference type="Gene3D" id="3.40.605.10">
    <property type="entry name" value="Aldehyde Dehydrogenase, Chain A, domain 1"/>
    <property type="match status" value="1"/>
</dbReference>
<dbReference type="InterPro" id="IPR015590">
    <property type="entry name" value="Aldehyde_DH_dom"/>
</dbReference>
<keyword evidence="2 4" id="KW-0560">Oxidoreductase</keyword>
<evidence type="ECO:0000256" key="3">
    <source>
        <dbReference type="ARBA" id="ARBA00023027"/>
    </source>
</evidence>
<feature type="active site" evidence="5">
    <location>
        <position position="257"/>
    </location>
</feature>
<protein>
    <recommendedName>
        <fullName evidence="4">Aldehyde dehydrogenase</fullName>
    </recommendedName>
</protein>
<evidence type="ECO:0000313" key="9">
    <source>
        <dbReference type="EMBL" id="ADD93957.1"/>
    </source>
</evidence>
<feature type="domain" description="Aldehyde dehydrogenase" evidence="8">
    <location>
        <begin position="9"/>
        <end position="450"/>
    </location>
</feature>
<dbReference type="InterPro" id="IPR016162">
    <property type="entry name" value="Ald_DH_N"/>
</dbReference>
<evidence type="ECO:0000256" key="1">
    <source>
        <dbReference type="ARBA" id="ARBA00009986"/>
    </source>
</evidence>
<dbReference type="FunFam" id="3.40.309.10:FF:000003">
    <property type="entry name" value="Aldehyde dehydrogenase"/>
    <property type="match status" value="1"/>
</dbReference>
<evidence type="ECO:0000259" key="8">
    <source>
        <dbReference type="Pfam" id="PF00171"/>
    </source>
</evidence>
<dbReference type="PANTHER" id="PTHR43570">
    <property type="entry name" value="ALDEHYDE DEHYDROGENASE"/>
    <property type="match status" value="1"/>
</dbReference>
<comment type="similarity">
    <text evidence="1 4 7">Belongs to the aldehyde dehydrogenase family.</text>
</comment>
<dbReference type="InterPro" id="IPR029510">
    <property type="entry name" value="Ald_DH_CS_GLU"/>
</dbReference>
<dbReference type="GO" id="GO:0005737">
    <property type="term" value="C:cytoplasm"/>
    <property type="evidence" value="ECO:0007669"/>
    <property type="project" value="TreeGrafter"/>
</dbReference>
<dbReference type="PIRSF" id="PIRSF036492">
    <property type="entry name" value="ALDH"/>
    <property type="match status" value="1"/>
</dbReference>
<keyword evidence="3" id="KW-0520">NAD</keyword>
<organism evidence="9">
    <name type="scientific">uncultured marine bacterium MedDCM-OCT-S09-C199</name>
    <dbReference type="NCBI Taxonomy" id="743077"/>
    <lineage>
        <taxon>Bacteria</taxon>
        <taxon>environmental samples</taxon>
    </lineage>
</organism>
<sequence>MSESYEETSQLEMQAILERQRAAYLAEGVVSSQTRIDRLKRAVQVVKKHQKTFVKAMNEDFGHRSEHQSLFTDIASSIGPLRHAQQNLKRWQKKDKRKVTPGVLALLGARAWIEYQPLGVVGVISPWNFPVNLTFTPLAGVLSAGNRCMIKPSEYTPATSAAMAVGFAEEFDEEEIAVITGGPQTGADFSGLAFDHLLFTGATSVAKHVMRAASENLVPVTLELGGKSPVIISPKADMAPTTDALMAGKMLNAGQICLAPDYVFVPRNRMSEFVESSKRSVAKMYPTLLDNPDYTSVVNERHFQRINGYVDEARERGVEVVEINPANENFGQQSAHKIAPTFLIDPPEDSAVMQEEIFGPVMPIKSYDSLDETMDYVNSHERPLGLYYFGTDQQETDQVLGNTTSGGVTLNDVVMHVAQEDLPFGGVGPSGMGSYHGEDGFRTFSHAKAVFKQATFNPAEKLGLRPPYGEKIMGLLKTQIK</sequence>
<dbReference type="InterPro" id="IPR016161">
    <property type="entry name" value="Ald_DH/histidinol_DH"/>
</dbReference>
<dbReference type="AlphaFoldDB" id="D6PE06"/>
<evidence type="ECO:0000256" key="7">
    <source>
        <dbReference type="RuleBase" id="RU003345"/>
    </source>
</evidence>
<dbReference type="PROSITE" id="PS00687">
    <property type="entry name" value="ALDEHYDE_DEHYDR_GLU"/>
    <property type="match status" value="1"/>
</dbReference>